<evidence type="ECO:0000256" key="2">
    <source>
        <dbReference type="ARBA" id="ARBA00022692"/>
    </source>
</evidence>
<protein>
    <recommendedName>
        <fullName evidence="7">Endolytic murein transglycosylase</fullName>
        <ecNumber evidence="7">4.2.2.29</ecNumber>
    </recommendedName>
    <alternativeName>
        <fullName evidence="7">Peptidoglycan lytic transglycosylase</fullName>
    </alternativeName>
    <alternativeName>
        <fullName evidence="7">Peptidoglycan polymerization terminase</fullName>
    </alternativeName>
</protein>
<dbReference type="NCBIfam" id="TIGR00247">
    <property type="entry name" value="endolytic transglycosylase MltG"/>
    <property type="match status" value="1"/>
</dbReference>
<dbReference type="PANTHER" id="PTHR30518">
    <property type="entry name" value="ENDOLYTIC MUREIN TRANSGLYCOSYLASE"/>
    <property type="match status" value="1"/>
</dbReference>
<evidence type="ECO:0000256" key="5">
    <source>
        <dbReference type="ARBA" id="ARBA00023239"/>
    </source>
</evidence>
<dbReference type="OrthoDB" id="9814591at2"/>
<feature type="site" description="Important for catalytic activity" evidence="7">
    <location>
        <position position="216"/>
    </location>
</feature>
<dbReference type="AlphaFoldDB" id="A0A0C5VY71"/>
<reference evidence="8 9" key="1">
    <citation type="submission" date="2014-01" db="EMBL/GenBank/DDBJ databases">
        <title>Full genme sequencing of cellulolytic bacterium Gynuella sunshinyii YC6258T gen. nov., sp. nov.</title>
        <authorList>
            <person name="Khan H."/>
            <person name="Chung E.J."/>
            <person name="Chung Y.R."/>
        </authorList>
    </citation>
    <scope>NUCLEOTIDE SEQUENCE [LARGE SCALE GENOMIC DNA]</scope>
    <source>
        <strain evidence="8 9">YC6258</strain>
    </source>
</reference>
<dbReference type="GO" id="GO:0008932">
    <property type="term" value="F:lytic endotransglycosylase activity"/>
    <property type="evidence" value="ECO:0007669"/>
    <property type="project" value="UniProtKB-UniRule"/>
</dbReference>
<dbReference type="InterPro" id="IPR003770">
    <property type="entry name" value="MLTG-like"/>
</dbReference>
<keyword evidence="9" id="KW-1185">Reference proteome</keyword>
<dbReference type="HOGENOM" id="CLU_025574_0_2_6"/>
<comment type="catalytic activity">
    <reaction evidence="7">
        <text>a peptidoglycan chain = a peptidoglycan chain with N-acetyl-1,6-anhydromuramyl-[peptide] at the reducing end + a peptidoglycan chain with N-acetylglucosamine at the non-reducing end.</text>
        <dbReference type="EC" id="4.2.2.29"/>
    </reaction>
</comment>
<dbReference type="KEGG" id="gsn:YC6258_03288"/>
<organism evidence="8 9">
    <name type="scientific">Gynuella sunshinyii YC6258</name>
    <dbReference type="NCBI Taxonomy" id="1445510"/>
    <lineage>
        <taxon>Bacteria</taxon>
        <taxon>Pseudomonadati</taxon>
        <taxon>Pseudomonadota</taxon>
        <taxon>Gammaproteobacteria</taxon>
        <taxon>Oceanospirillales</taxon>
        <taxon>Saccharospirillaceae</taxon>
        <taxon>Gynuella</taxon>
    </lineage>
</organism>
<keyword evidence="6 7" id="KW-0961">Cell wall biogenesis/degradation</keyword>
<keyword evidence="5 7" id="KW-0456">Lyase</keyword>
<keyword evidence="4 7" id="KW-0472">Membrane</keyword>
<dbReference type="Proteomes" id="UP000032266">
    <property type="component" value="Chromosome"/>
</dbReference>
<sequence>MLKKVLLSFVALLITGSVFMAGAVIYFANELNLPIQLQQERVIQVARGSSLSKVIYQLAADDIVVHPRPLIFYARYNHLTNIKAGEFLVTPGMTNVELLHHFVSGEVINYRVTLVEGKTFKDYLSLLQAQDKLEHKTVGLTPEEVSKKIGLTQFYEGWFAPETYTYQHGMSDLDILQMAYERQQKLLAEAWAQKKDGIPVKSPYEALIMASLIEKETGAVHERPLISGVLSRRLQKGMRLQSDPTTIYGMGDRYKGNLRLKDLQEDNPYNTYRIKGLPPTPIANPGWDAILSAVQPADGKALYFVAKGDGTHQFSDTLVEHNEAVRKYQIFKRRKDYQSAPGQN</sequence>
<proteinExistence type="inferred from homology"/>
<name>A0A0C5VY71_9GAMM</name>
<accession>A0A0C5VY71</accession>
<gene>
    <name evidence="7" type="primary">mltG</name>
    <name evidence="8" type="ORF">YC6258_03288</name>
</gene>
<keyword evidence="7" id="KW-0997">Cell inner membrane</keyword>
<evidence type="ECO:0000313" key="9">
    <source>
        <dbReference type="Proteomes" id="UP000032266"/>
    </source>
</evidence>
<evidence type="ECO:0000256" key="6">
    <source>
        <dbReference type="ARBA" id="ARBA00023316"/>
    </source>
</evidence>
<evidence type="ECO:0000256" key="1">
    <source>
        <dbReference type="ARBA" id="ARBA00022475"/>
    </source>
</evidence>
<evidence type="ECO:0000256" key="4">
    <source>
        <dbReference type="ARBA" id="ARBA00023136"/>
    </source>
</evidence>
<dbReference type="STRING" id="1445510.YC6258_03288"/>
<comment type="similarity">
    <text evidence="7">Belongs to the transglycosylase MltG family.</text>
</comment>
<dbReference type="GO" id="GO:0009252">
    <property type="term" value="P:peptidoglycan biosynthetic process"/>
    <property type="evidence" value="ECO:0007669"/>
    <property type="project" value="UniProtKB-UniRule"/>
</dbReference>
<dbReference type="PATRIC" id="fig|1445510.3.peg.3252"/>
<dbReference type="Pfam" id="PF02618">
    <property type="entry name" value="YceG"/>
    <property type="match status" value="1"/>
</dbReference>
<evidence type="ECO:0000313" key="8">
    <source>
        <dbReference type="EMBL" id="AJQ95324.1"/>
    </source>
</evidence>
<dbReference type="Gene3D" id="3.30.1490.480">
    <property type="entry name" value="Endolytic murein transglycosylase"/>
    <property type="match status" value="1"/>
</dbReference>
<dbReference type="HAMAP" id="MF_02065">
    <property type="entry name" value="MltG"/>
    <property type="match status" value="1"/>
</dbReference>
<dbReference type="CDD" id="cd08010">
    <property type="entry name" value="MltG_like"/>
    <property type="match status" value="1"/>
</dbReference>
<dbReference type="EC" id="4.2.2.29" evidence="7"/>
<keyword evidence="1 7" id="KW-1003">Cell membrane</keyword>
<dbReference type="RefSeq" id="WP_044617651.1">
    <property type="nucleotide sequence ID" value="NZ_CP007142.1"/>
</dbReference>
<evidence type="ECO:0000256" key="3">
    <source>
        <dbReference type="ARBA" id="ARBA00022989"/>
    </source>
</evidence>
<evidence type="ECO:0000256" key="7">
    <source>
        <dbReference type="HAMAP-Rule" id="MF_02065"/>
    </source>
</evidence>
<dbReference type="PANTHER" id="PTHR30518:SF2">
    <property type="entry name" value="ENDOLYTIC MUREIN TRANSGLYCOSYLASE"/>
    <property type="match status" value="1"/>
</dbReference>
<dbReference type="GO" id="GO:0071555">
    <property type="term" value="P:cell wall organization"/>
    <property type="evidence" value="ECO:0007669"/>
    <property type="project" value="UniProtKB-KW"/>
</dbReference>
<comment type="function">
    <text evidence="7">Functions as a peptidoglycan terminase that cleaves nascent peptidoglycan strands endolytically to terminate their elongation.</text>
</comment>
<dbReference type="GO" id="GO:0005886">
    <property type="term" value="C:plasma membrane"/>
    <property type="evidence" value="ECO:0007669"/>
    <property type="project" value="UniProtKB-UniRule"/>
</dbReference>
<dbReference type="EMBL" id="CP007142">
    <property type="protein sequence ID" value="AJQ95324.1"/>
    <property type="molecule type" value="Genomic_DNA"/>
</dbReference>
<keyword evidence="3 7" id="KW-1133">Transmembrane helix</keyword>
<dbReference type="Gene3D" id="3.30.160.60">
    <property type="entry name" value="Classic Zinc Finger"/>
    <property type="match status" value="1"/>
</dbReference>
<keyword evidence="2 7" id="KW-0812">Transmembrane</keyword>